<dbReference type="EMBL" id="JAUSUC010000003">
    <property type="protein sequence ID" value="MDQ0214046.1"/>
    <property type="molecule type" value="Genomic_DNA"/>
</dbReference>
<dbReference type="SUPFAM" id="SSF89360">
    <property type="entry name" value="HesB-like domain"/>
    <property type="match status" value="1"/>
</dbReference>
<protein>
    <submittedName>
        <fullName evidence="2">Uncharacterized protein YneR</fullName>
    </submittedName>
</protein>
<dbReference type="Proteomes" id="UP001237207">
    <property type="component" value="Unassembled WGS sequence"/>
</dbReference>
<dbReference type="RefSeq" id="WP_307256047.1">
    <property type="nucleotide sequence ID" value="NZ_JAUSUC010000003.1"/>
</dbReference>
<dbReference type="InterPro" id="IPR008326">
    <property type="entry name" value="PdhI-like"/>
</dbReference>
<evidence type="ECO:0000313" key="2">
    <source>
        <dbReference type="EMBL" id="MDQ0214046.1"/>
    </source>
</evidence>
<reference evidence="2" key="1">
    <citation type="submission" date="2023-07" db="EMBL/GenBank/DDBJ databases">
        <title>Genomic Encyclopedia of Type Strains, Phase IV (KMG-IV): sequencing the most valuable type-strain genomes for metagenomic binning, comparative biology and taxonomic classification.</title>
        <authorList>
            <person name="Goeker M."/>
        </authorList>
    </citation>
    <scope>NUCLEOTIDE SEQUENCE</scope>
    <source>
        <strain evidence="2">DSM 23947</strain>
    </source>
</reference>
<name>A0AAJ1SZC2_9BACI</name>
<gene>
    <name evidence="2" type="ORF">J2S13_000441</name>
</gene>
<evidence type="ECO:0000256" key="1">
    <source>
        <dbReference type="ARBA" id="ARBA00006718"/>
    </source>
</evidence>
<dbReference type="InterPro" id="IPR035903">
    <property type="entry name" value="HesB-like_dom_sf"/>
</dbReference>
<keyword evidence="3" id="KW-1185">Reference proteome</keyword>
<comment type="caution">
    <text evidence="2">The sequence shown here is derived from an EMBL/GenBank/DDBJ whole genome shotgun (WGS) entry which is preliminary data.</text>
</comment>
<proteinExistence type="inferred from homology"/>
<organism evidence="2 3">
    <name type="scientific">Oikeobacillus pervagus</name>
    <dbReference type="NCBI Taxonomy" id="1325931"/>
    <lineage>
        <taxon>Bacteria</taxon>
        <taxon>Bacillati</taxon>
        <taxon>Bacillota</taxon>
        <taxon>Bacilli</taxon>
        <taxon>Bacillales</taxon>
        <taxon>Bacillaceae</taxon>
        <taxon>Oikeobacillus</taxon>
    </lineage>
</organism>
<dbReference type="PIRSF" id="PIRSF034852">
    <property type="entry name" value="UCP034852"/>
    <property type="match status" value="1"/>
</dbReference>
<dbReference type="AlphaFoldDB" id="A0AAJ1SZC2"/>
<sequence>MNIILSDRAFQWFKNEMEAKKGDFIRFYARYGGASPLHEAFSLGVNKEEPFEIGTKLEYEGITFFIEENDLWFFDEHDLHVQYCDKLDELEFHYLKN</sequence>
<comment type="similarity">
    <text evidence="1">Belongs to the HesB/IscA family.</text>
</comment>
<accession>A0AAJ1SZC2</accession>
<evidence type="ECO:0000313" key="3">
    <source>
        <dbReference type="Proteomes" id="UP001237207"/>
    </source>
</evidence>